<name>A0A0F3GNG5_9BACT</name>
<dbReference type="Proteomes" id="UP000033423">
    <property type="component" value="Unassembled WGS sequence"/>
</dbReference>
<evidence type="ECO:0000313" key="3">
    <source>
        <dbReference type="Proteomes" id="UP000033423"/>
    </source>
</evidence>
<dbReference type="AlphaFoldDB" id="A0A0F3GNG5"/>
<dbReference type="EMBL" id="LACI01001872">
    <property type="protein sequence ID" value="KJU83475.1"/>
    <property type="molecule type" value="Genomic_DNA"/>
</dbReference>
<evidence type="ECO:0000256" key="1">
    <source>
        <dbReference type="SAM" id="Phobius"/>
    </source>
</evidence>
<organism evidence="2 3">
    <name type="scientific">Candidatus Magnetobacterium bavaricum</name>
    <dbReference type="NCBI Taxonomy" id="29290"/>
    <lineage>
        <taxon>Bacteria</taxon>
        <taxon>Pseudomonadati</taxon>
        <taxon>Nitrospirota</taxon>
        <taxon>Thermodesulfovibrionia</taxon>
        <taxon>Thermodesulfovibrionales</taxon>
        <taxon>Candidatus Magnetobacteriaceae</taxon>
        <taxon>Candidatus Magnetobacterium</taxon>
    </lineage>
</organism>
<accession>A0A0F3GNG5</accession>
<proteinExistence type="predicted"/>
<keyword evidence="1" id="KW-0472">Membrane</keyword>
<gene>
    <name evidence="2" type="ORF">MBAV_004328</name>
</gene>
<keyword evidence="3" id="KW-1185">Reference proteome</keyword>
<dbReference type="PROSITE" id="PS51257">
    <property type="entry name" value="PROKAR_LIPOPROTEIN"/>
    <property type="match status" value="1"/>
</dbReference>
<sequence length="313" mass="34802">MKEKLMKRLFVRSVIIMATMVMLFGCAHTMKQTDQLVGLDAAGGKFGMGKFDMPILSTTANARNIYFMKQKEDGTGGMNPYIYCAEPSPDVALNTLTSWMMSVGAELPNGTKVDFKASDNTTATVVELAGRNALNVLARDLLYRSCELMVNSINVATDDNETTCVTSTTCVTDTKCTTKTTCTKTNKCDTCTKREGKIATAIAKAHDSYDRVADIVERLYEASFLKSGGSAEQLIRIKEADATNTKRSKLDKNANCIREWLYNGSMVNTDSDRLEKYKQWLTKLPADPIDFLYSPIYDEQRIKAIKELKIPCQ</sequence>
<keyword evidence="1" id="KW-0812">Transmembrane</keyword>
<evidence type="ECO:0000313" key="2">
    <source>
        <dbReference type="EMBL" id="KJU83475.1"/>
    </source>
</evidence>
<feature type="transmembrane region" description="Helical" evidence="1">
    <location>
        <begin position="9"/>
        <end position="30"/>
    </location>
</feature>
<keyword evidence="1" id="KW-1133">Transmembrane helix</keyword>
<protein>
    <submittedName>
        <fullName evidence="2">Membrane or secreted protein</fullName>
    </submittedName>
</protein>
<comment type="caution">
    <text evidence="2">The sequence shown here is derived from an EMBL/GenBank/DDBJ whole genome shotgun (WGS) entry which is preliminary data.</text>
</comment>
<reference evidence="2 3" key="1">
    <citation type="submission" date="2015-02" db="EMBL/GenBank/DDBJ databases">
        <title>Single-cell genomics of uncultivated deep-branching MTB reveals a conserved set of magnetosome genes.</title>
        <authorList>
            <person name="Kolinko S."/>
            <person name="Richter M."/>
            <person name="Glockner F.O."/>
            <person name="Brachmann A."/>
            <person name="Schuler D."/>
        </authorList>
    </citation>
    <scope>NUCLEOTIDE SEQUENCE [LARGE SCALE GENOMIC DNA]</scope>
    <source>
        <strain evidence="2">TM-1</strain>
    </source>
</reference>